<keyword evidence="4 9" id="KW-0378">Hydrolase</keyword>
<dbReference type="InterPro" id="IPR036157">
    <property type="entry name" value="dUTPase-like_sf"/>
</dbReference>
<dbReference type="SUPFAM" id="SSF51283">
    <property type="entry name" value="dUTPase-like"/>
    <property type="match status" value="1"/>
</dbReference>
<evidence type="ECO:0000256" key="3">
    <source>
        <dbReference type="ARBA" id="ARBA00006581"/>
    </source>
</evidence>
<dbReference type="InterPro" id="IPR029054">
    <property type="entry name" value="dUTPase-like"/>
</dbReference>
<comment type="similarity">
    <text evidence="3 9">Belongs to the dUTPase family.</text>
</comment>
<comment type="pathway">
    <text evidence="2 9">Pyrimidine metabolism; dUMP biosynthesis; dUMP from dCTP (dUTP route): step 2/2.</text>
</comment>
<dbReference type="CDD" id="cd07557">
    <property type="entry name" value="trimeric_dUTPase"/>
    <property type="match status" value="1"/>
</dbReference>
<evidence type="ECO:0000256" key="1">
    <source>
        <dbReference type="ARBA" id="ARBA00001946"/>
    </source>
</evidence>
<dbReference type="GO" id="GO:0046081">
    <property type="term" value="P:dUTP catabolic process"/>
    <property type="evidence" value="ECO:0007669"/>
    <property type="project" value="UniProtKB-UniRule"/>
</dbReference>
<dbReference type="InterPro" id="IPR008181">
    <property type="entry name" value="dUTPase"/>
</dbReference>
<keyword evidence="9" id="KW-0479">Metal-binding</keyword>
<organism evidence="11 12">
    <name type="scientific">Zophobas morio</name>
    <dbReference type="NCBI Taxonomy" id="2755281"/>
    <lineage>
        <taxon>Eukaryota</taxon>
        <taxon>Metazoa</taxon>
        <taxon>Ecdysozoa</taxon>
        <taxon>Arthropoda</taxon>
        <taxon>Hexapoda</taxon>
        <taxon>Insecta</taxon>
        <taxon>Pterygota</taxon>
        <taxon>Neoptera</taxon>
        <taxon>Endopterygota</taxon>
        <taxon>Coleoptera</taxon>
        <taxon>Polyphaga</taxon>
        <taxon>Cucujiformia</taxon>
        <taxon>Tenebrionidae</taxon>
        <taxon>Zophobas</taxon>
    </lineage>
</organism>
<sequence length="194" mass="21003">MPVAVWQVLRIGGKELLSTQIRARFPRPLAAAVRNSSEKPPAETTAPKMPSTSLVLRYTKVVPEAYPPTKGSLKAAGYDLKSAYDCTVPARGKALVDTGIKVQLPEGCYGRIAPRSGLAVKNFIDVGAGVVDEDYRGVIKVVLFNHSDTPFEIKSGDRIAQFICQRIYYPDIEEVEDLTETARGEGGFGSTGTN</sequence>
<dbReference type="PANTHER" id="PTHR11241:SF0">
    <property type="entry name" value="DEOXYURIDINE 5'-TRIPHOSPHATE NUCLEOTIDOHYDROLASE"/>
    <property type="match status" value="1"/>
</dbReference>
<dbReference type="InterPro" id="IPR033704">
    <property type="entry name" value="dUTPase_trimeric"/>
</dbReference>
<dbReference type="PANTHER" id="PTHR11241">
    <property type="entry name" value="DEOXYURIDINE 5'-TRIPHOSPHATE NUCLEOTIDOHYDROLASE"/>
    <property type="match status" value="1"/>
</dbReference>
<evidence type="ECO:0000256" key="9">
    <source>
        <dbReference type="RuleBase" id="RU367024"/>
    </source>
</evidence>
<evidence type="ECO:0000256" key="4">
    <source>
        <dbReference type="ARBA" id="ARBA00022801"/>
    </source>
</evidence>
<accession>A0AA38I4D4</accession>
<evidence type="ECO:0000256" key="7">
    <source>
        <dbReference type="ARBA" id="ARBA00047686"/>
    </source>
</evidence>
<protein>
    <recommendedName>
        <fullName evidence="9">Deoxyuridine 5'-triphosphate nucleotidohydrolase</fullName>
        <shortName evidence="9">dUTPase</shortName>
        <ecNumber evidence="9">3.6.1.23</ecNumber>
    </recommendedName>
    <alternativeName>
        <fullName evidence="9">dUTP pyrophosphatase</fullName>
    </alternativeName>
</protein>
<dbReference type="Gene3D" id="2.70.40.10">
    <property type="match status" value="1"/>
</dbReference>
<dbReference type="FunFam" id="2.70.40.10:FF:000004">
    <property type="entry name" value="Deoxyuridine triphosphatase"/>
    <property type="match status" value="1"/>
</dbReference>
<dbReference type="EC" id="3.6.1.23" evidence="9"/>
<comment type="catalytic activity">
    <reaction evidence="7 9">
        <text>dUTP + H2O = dUMP + diphosphate + H(+)</text>
        <dbReference type="Rhea" id="RHEA:10248"/>
        <dbReference type="ChEBI" id="CHEBI:15377"/>
        <dbReference type="ChEBI" id="CHEBI:15378"/>
        <dbReference type="ChEBI" id="CHEBI:33019"/>
        <dbReference type="ChEBI" id="CHEBI:61555"/>
        <dbReference type="ChEBI" id="CHEBI:246422"/>
        <dbReference type="EC" id="3.6.1.23"/>
    </reaction>
</comment>
<evidence type="ECO:0000256" key="8">
    <source>
        <dbReference type="ARBA" id="ARBA00057946"/>
    </source>
</evidence>
<keyword evidence="12" id="KW-1185">Reference proteome</keyword>
<evidence type="ECO:0000313" key="12">
    <source>
        <dbReference type="Proteomes" id="UP001168821"/>
    </source>
</evidence>
<dbReference type="GO" id="GO:0004170">
    <property type="term" value="F:dUTP diphosphatase activity"/>
    <property type="evidence" value="ECO:0007669"/>
    <property type="project" value="UniProtKB-UniRule"/>
</dbReference>
<evidence type="ECO:0000313" key="11">
    <source>
        <dbReference type="EMBL" id="KAJ3649165.1"/>
    </source>
</evidence>
<evidence type="ECO:0000256" key="6">
    <source>
        <dbReference type="ARBA" id="ARBA00023080"/>
    </source>
</evidence>
<dbReference type="AlphaFoldDB" id="A0AA38I4D4"/>
<gene>
    <name evidence="11" type="ORF">Zmor_020921</name>
</gene>
<comment type="cofactor">
    <cofactor evidence="1 9">
        <name>Mg(2+)</name>
        <dbReference type="ChEBI" id="CHEBI:18420"/>
    </cofactor>
</comment>
<feature type="domain" description="dUTPase-like" evidence="10">
    <location>
        <begin position="68"/>
        <end position="192"/>
    </location>
</feature>
<dbReference type="Pfam" id="PF00692">
    <property type="entry name" value="dUTPase"/>
    <property type="match status" value="1"/>
</dbReference>
<comment type="function">
    <text evidence="8">Catalyzes the cleavage of 2'-deoxyuridine 5'-triphosphate (dUTP) into 2'-deoxyuridine 5'-monophosphate (dUMP) and inorganic pyrophosphate and through its action efficiently prevents uracil misincorporation into DNA and at the same time provides dUMP, the substrate for de novo thymidylate biosynthesis. Inhibits peroxisome proliferator-activated receptor (PPAR) activity by binding of its N-terminal to PPAR, preventing the latter's dimerization with retinoid X receptor. Essential for embryonic development.</text>
</comment>
<evidence type="ECO:0000259" key="10">
    <source>
        <dbReference type="Pfam" id="PF00692"/>
    </source>
</evidence>
<dbReference type="Proteomes" id="UP001168821">
    <property type="component" value="Unassembled WGS sequence"/>
</dbReference>
<keyword evidence="5 9" id="KW-0460">Magnesium</keyword>
<dbReference type="EMBL" id="JALNTZ010000006">
    <property type="protein sequence ID" value="KAJ3649165.1"/>
    <property type="molecule type" value="Genomic_DNA"/>
</dbReference>
<evidence type="ECO:0000256" key="5">
    <source>
        <dbReference type="ARBA" id="ARBA00022842"/>
    </source>
</evidence>
<comment type="function">
    <text evidence="9">Involved in nucleotide metabolism via production of dUMP, the immediate precursor of thymidine nucleotides, and decreases the intracellular concentration of dUTP so that uracil cannot be incorporated into DNA.</text>
</comment>
<dbReference type="GO" id="GO:0000287">
    <property type="term" value="F:magnesium ion binding"/>
    <property type="evidence" value="ECO:0007669"/>
    <property type="project" value="UniProtKB-UniRule"/>
</dbReference>
<dbReference type="NCBIfam" id="TIGR00576">
    <property type="entry name" value="dut"/>
    <property type="match status" value="1"/>
</dbReference>
<proteinExistence type="inferred from homology"/>
<reference evidence="11" key="1">
    <citation type="journal article" date="2023" name="G3 (Bethesda)">
        <title>Whole genome assemblies of Zophobas morio and Tenebrio molitor.</title>
        <authorList>
            <person name="Kaur S."/>
            <person name="Stinson S.A."/>
            <person name="diCenzo G.C."/>
        </authorList>
    </citation>
    <scope>NUCLEOTIDE SEQUENCE</scope>
    <source>
        <strain evidence="11">QUZm001</strain>
    </source>
</reference>
<dbReference type="GO" id="GO:0006226">
    <property type="term" value="P:dUMP biosynthetic process"/>
    <property type="evidence" value="ECO:0007669"/>
    <property type="project" value="UniProtKB-UniRule"/>
</dbReference>
<evidence type="ECO:0000256" key="2">
    <source>
        <dbReference type="ARBA" id="ARBA00005142"/>
    </source>
</evidence>
<name>A0AA38I4D4_9CUCU</name>
<keyword evidence="6 9" id="KW-0546">Nucleotide metabolism</keyword>
<dbReference type="NCBIfam" id="NF001862">
    <property type="entry name" value="PRK00601.1"/>
    <property type="match status" value="1"/>
</dbReference>
<comment type="caution">
    <text evidence="11">The sequence shown here is derived from an EMBL/GenBank/DDBJ whole genome shotgun (WGS) entry which is preliminary data.</text>
</comment>